<feature type="region of interest" description="Disordered" evidence="3">
    <location>
        <begin position="1"/>
        <end position="100"/>
    </location>
</feature>
<dbReference type="CDD" id="cd24161">
    <property type="entry name" value="NUDIX_ADPRase_Ndx2"/>
    <property type="match status" value="1"/>
</dbReference>
<evidence type="ECO:0000259" key="4">
    <source>
        <dbReference type="PROSITE" id="PS51462"/>
    </source>
</evidence>
<evidence type="ECO:0000313" key="6">
    <source>
        <dbReference type="Proteomes" id="UP000321805"/>
    </source>
</evidence>
<dbReference type="GO" id="GO:0019693">
    <property type="term" value="P:ribose phosphate metabolic process"/>
    <property type="evidence" value="ECO:0007669"/>
    <property type="project" value="TreeGrafter"/>
</dbReference>
<dbReference type="EMBL" id="CP042430">
    <property type="protein sequence ID" value="QEC48136.1"/>
    <property type="molecule type" value="Genomic_DNA"/>
</dbReference>
<dbReference type="Proteomes" id="UP000321805">
    <property type="component" value="Chromosome"/>
</dbReference>
<dbReference type="SUPFAM" id="SSF55811">
    <property type="entry name" value="Nudix"/>
    <property type="match status" value="1"/>
</dbReference>
<evidence type="ECO:0000256" key="3">
    <source>
        <dbReference type="SAM" id="MobiDB-lite"/>
    </source>
</evidence>
<feature type="compositionally biased region" description="Low complexity" evidence="3">
    <location>
        <begin position="1"/>
        <end position="23"/>
    </location>
</feature>
<reference evidence="5 6" key="1">
    <citation type="journal article" date="2018" name="J. Microbiol.">
        <title>Baekduia soli gen. nov., sp. nov., a novel bacterium isolated from the soil of Baekdu Mountain and proposal of a novel family name, Baekduiaceae fam. nov.</title>
        <authorList>
            <person name="An D.S."/>
            <person name="Siddiqi M.Z."/>
            <person name="Kim K.H."/>
            <person name="Yu H.S."/>
            <person name="Im W.T."/>
        </authorList>
    </citation>
    <scope>NUCLEOTIDE SEQUENCE [LARGE SCALE GENOMIC DNA]</scope>
    <source>
        <strain evidence="5 6">BR7-21</strain>
    </source>
</reference>
<dbReference type="Gene3D" id="3.90.79.10">
    <property type="entry name" value="Nucleoside Triphosphate Pyrophosphohydrolase"/>
    <property type="match status" value="1"/>
</dbReference>
<proteinExistence type="predicted"/>
<dbReference type="InterPro" id="IPR015797">
    <property type="entry name" value="NUDIX_hydrolase-like_dom_sf"/>
</dbReference>
<dbReference type="OrthoDB" id="177518at2"/>
<dbReference type="PROSITE" id="PS51462">
    <property type="entry name" value="NUDIX"/>
    <property type="match status" value="1"/>
</dbReference>
<protein>
    <submittedName>
        <fullName evidence="5">NUDIX domain-containing protein</fullName>
    </submittedName>
</protein>
<gene>
    <name evidence="5" type="ORF">FSW04_11535</name>
</gene>
<keyword evidence="2" id="KW-0378">Hydrolase</keyword>
<dbReference type="KEGG" id="bsol:FSW04_11535"/>
<dbReference type="GO" id="GO:0006753">
    <property type="term" value="P:nucleoside phosphate metabolic process"/>
    <property type="evidence" value="ECO:0007669"/>
    <property type="project" value="TreeGrafter"/>
</dbReference>
<dbReference type="Pfam" id="PF00293">
    <property type="entry name" value="NUDIX"/>
    <property type="match status" value="1"/>
</dbReference>
<feature type="domain" description="Nudix hydrolase" evidence="4">
    <location>
        <begin position="135"/>
        <end position="266"/>
    </location>
</feature>
<feature type="compositionally biased region" description="Low complexity" evidence="3">
    <location>
        <begin position="31"/>
        <end position="42"/>
    </location>
</feature>
<sequence length="275" mass="29609">MARAGGAAPSRRLARAPLGPAGAARRRARGAPRPVAQRAGRGPPRRAGRGRGALPGQARGPPPAADVGGPRAAPGQRGRSRRPDARRAPPAGPGRMTDGRLEVTASRVVYENRWMRLREDRTRLPDGSPGLYAVVEKAPAAVIIAREPGHLWLVSQYRHPVGERFWELPQGAWDDRDDAAPEDVARGELAEETGLRAGTVTRLGRLFFAYGISDQRFDVWLAEDLTQGPRDLEPTEQGLQTARFTAAEVDAMLLDGRIADSASVAALGLLALRDR</sequence>
<dbReference type="InterPro" id="IPR000086">
    <property type="entry name" value="NUDIX_hydrolase_dom"/>
</dbReference>
<evidence type="ECO:0000313" key="5">
    <source>
        <dbReference type="EMBL" id="QEC48136.1"/>
    </source>
</evidence>
<comment type="cofactor">
    <cofactor evidence="1">
        <name>Mg(2+)</name>
        <dbReference type="ChEBI" id="CHEBI:18420"/>
    </cofactor>
</comment>
<feature type="compositionally biased region" description="Low complexity" evidence="3">
    <location>
        <begin position="68"/>
        <end position="77"/>
    </location>
</feature>
<evidence type="ECO:0000256" key="1">
    <source>
        <dbReference type="ARBA" id="ARBA00001946"/>
    </source>
</evidence>
<dbReference type="AlphaFoldDB" id="A0A5B8U4U4"/>
<dbReference type="PANTHER" id="PTHR11839:SF18">
    <property type="entry name" value="NUDIX HYDROLASE DOMAIN-CONTAINING PROTEIN"/>
    <property type="match status" value="1"/>
</dbReference>
<keyword evidence="6" id="KW-1185">Reference proteome</keyword>
<organism evidence="5 6">
    <name type="scientific">Baekduia soli</name>
    <dbReference type="NCBI Taxonomy" id="496014"/>
    <lineage>
        <taxon>Bacteria</taxon>
        <taxon>Bacillati</taxon>
        <taxon>Actinomycetota</taxon>
        <taxon>Thermoleophilia</taxon>
        <taxon>Solirubrobacterales</taxon>
        <taxon>Baekduiaceae</taxon>
        <taxon>Baekduia</taxon>
    </lineage>
</organism>
<dbReference type="PANTHER" id="PTHR11839">
    <property type="entry name" value="UDP/ADP-SUGAR PYROPHOSPHATASE"/>
    <property type="match status" value="1"/>
</dbReference>
<accession>A0A5B8U4U4</accession>
<evidence type="ECO:0000256" key="2">
    <source>
        <dbReference type="ARBA" id="ARBA00022801"/>
    </source>
</evidence>
<name>A0A5B8U4U4_9ACTN</name>
<dbReference type="GO" id="GO:0016787">
    <property type="term" value="F:hydrolase activity"/>
    <property type="evidence" value="ECO:0007669"/>
    <property type="project" value="UniProtKB-KW"/>
</dbReference>